<dbReference type="Proteomes" id="UP001239111">
    <property type="component" value="Chromosome 2"/>
</dbReference>
<gene>
    <name evidence="1" type="ORF">QAD02_010737</name>
</gene>
<sequence>MKSALAGLVTLTLLWHCIFVSTSDDPGFQKGWHFNSPNSRIRSAIFDPKLQQFLYASCNEENFPKELPCVFTMELLKSNTTISRVCHLNIKASNDKNLLLSRSPLDNPIFDPFKILDETKAILMWGEGNISADGILETSKNLTIIDFVTCEVRSHGFLLDPDRLSKNSAEDSNIVIYKGTFDLFIPDKKVCGDSGQCRLTYDYKGNKIDGPEPISTGWPSMIVEPALQNSAAKGFFVVNQFLGNNVVSHVSINGTNSPLLYPSGHKVFFKFSNTHEKFTFCWREYAKMLESDTRGTGIQCTQYDIDNLSRMINATFTYPERVDQLAVRNLLNGGFLVFTIECDAEGSAHYVANATVTKVGIDGKKQLIASQELSPGLGWATCSPNRPFDNVGIWINKGKLCYYFSNIMVNERDPMEITGPGLLMLWQECFAGQNFDEQFD</sequence>
<accession>A0ACC2NWG2</accession>
<organism evidence="1 2">
    <name type="scientific">Eretmocerus hayati</name>
    <dbReference type="NCBI Taxonomy" id="131215"/>
    <lineage>
        <taxon>Eukaryota</taxon>
        <taxon>Metazoa</taxon>
        <taxon>Ecdysozoa</taxon>
        <taxon>Arthropoda</taxon>
        <taxon>Hexapoda</taxon>
        <taxon>Insecta</taxon>
        <taxon>Pterygota</taxon>
        <taxon>Neoptera</taxon>
        <taxon>Endopterygota</taxon>
        <taxon>Hymenoptera</taxon>
        <taxon>Apocrita</taxon>
        <taxon>Proctotrupomorpha</taxon>
        <taxon>Chalcidoidea</taxon>
        <taxon>Aphelinidae</taxon>
        <taxon>Aphelininae</taxon>
        <taxon>Eretmocerus</taxon>
    </lineage>
</organism>
<reference evidence="1" key="1">
    <citation type="submission" date="2023-04" db="EMBL/GenBank/DDBJ databases">
        <title>A chromosome-level genome assembly of the parasitoid wasp Eretmocerus hayati.</title>
        <authorList>
            <person name="Zhong Y."/>
            <person name="Liu S."/>
            <person name="Liu Y."/>
        </authorList>
    </citation>
    <scope>NUCLEOTIDE SEQUENCE</scope>
    <source>
        <strain evidence="1">ZJU_SS_LIU_2023</strain>
    </source>
</reference>
<dbReference type="EMBL" id="CM056742">
    <property type="protein sequence ID" value="KAJ8674951.1"/>
    <property type="molecule type" value="Genomic_DNA"/>
</dbReference>
<proteinExistence type="predicted"/>
<protein>
    <submittedName>
        <fullName evidence="1">Uncharacterized protein</fullName>
    </submittedName>
</protein>
<keyword evidence="2" id="KW-1185">Reference proteome</keyword>
<comment type="caution">
    <text evidence="1">The sequence shown here is derived from an EMBL/GenBank/DDBJ whole genome shotgun (WGS) entry which is preliminary data.</text>
</comment>
<evidence type="ECO:0000313" key="2">
    <source>
        <dbReference type="Proteomes" id="UP001239111"/>
    </source>
</evidence>
<name>A0ACC2NWG2_9HYME</name>
<evidence type="ECO:0000313" key="1">
    <source>
        <dbReference type="EMBL" id="KAJ8674951.1"/>
    </source>
</evidence>